<accession>A0A8S3WFS8</accession>
<dbReference type="AlphaFoldDB" id="A0A8S3WFS8"/>
<reference evidence="2" key="1">
    <citation type="submission" date="2021-04" db="EMBL/GenBank/DDBJ databases">
        <authorList>
            <person name="Tunstrom K."/>
        </authorList>
    </citation>
    <scope>NUCLEOTIDE SEQUENCE</scope>
</reference>
<dbReference type="EMBL" id="CAJQZP010000359">
    <property type="protein sequence ID" value="CAG4957826.1"/>
    <property type="molecule type" value="Genomic_DNA"/>
</dbReference>
<gene>
    <name evidence="2" type="ORF">PAPOLLO_LOCUS5814</name>
</gene>
<evidence type="ECO:0000313" key="3">
    <source>
        <dbReference type="Proteomes" id="UP000691718"/>
    </source>
</evidence>
<sequence>MGRFVMQFQQYSPERKTGGGPHPTTNPENADDICSWLPNEFVIDTNEFDSDEINQTSDHAESIANTEIKCRKEVHQAQMTNVTKA</sequence>
<organism evidence="2 3">
    <name type="scientific">Parnassius apollo</name>
    <name type="common">Apollo butterfly</name>
    <name type="synonym">Papilio apollo</name>
    <dbReference type="NCBI Taxonomy" id="110799"/>
    <lineage>
        <taxon>Eukaryota</taxon>
        <taxon>Metazoa</taxon>
        <taxon>Ecdysozoa</taxon>
        <taxon>Arthropoda</taxon>
        <taxon>Hexapoda</taxon>
        <taxon>Insecta</taxon>
        <taxon>Pterygota</taxon>
        <taxon>Neoptera</taxon>
        <taxon>Endopterygota</taxon>
        <taxon>Lepidoptera</taxon>
        <taxon>Glossata</taxon>
        <taxon>Ditrysia</taxon>
        <taxon>Papilionoidea</taxon>
        <taxon>Papilionidae</taxon>
        <taxon>Parnassiinae</taxon>
        <taxon>Parnassini</taxon>
        <taxon>Parnassius</taxon>
        <taxon>Parnassius</taxon>
    </lineage>
</organism>
<protein>
    <submittedName>
        <fullName evidence="2">(apollo) hypothetical protein</fullName>
    </submittedName>
</protein>
<dbReference type="Proteomes" id="UP000691718">
    <property type="component" value="Unassembled WGS sequence"/>
</dbReference>
<comment type="caution">
    <text evidence="2">The sequence shown here is derived from an EMBL/GenBank/DDBJ whole genome shotgun (WGS) entry which is preliminary data.</text>
</comment>
<evidence type="ECO:0000313" key="2">
    <source>
        <dbReference type="EMBL" id="CAG4957826.1"/>
    </source>
</evidence>
<dbReference type="OrthoDB" id="6084504at2759"/>
<keyword evidence="3" id="KW-1185">Reference proteome</keyword>
<evidence type="ECO:0000256" key="1">
    <source>
        <dbReference type="SAM" id="MobiDB-lite"/>
    </source>
</evidence>
<feature type="region of interest" description="Disordered" evidence="1">
    <location>
        <begin position="1"/>
        <end position="29"/>
    </location>
</feature>
<proteinExistence type="predicted"/>
<name>A0A8S3WFS8_PARAO</name>